<reference evidence="2 3" key="1">
    <citation type="submission" date="2017-03" db="EMBL/GenBank/DDBJ databases">
        <title>WGS assembly of Porphyra umbilicalis.</title>
        <authorList>
            <person name="Brawley S.H."/>
            <person name="Blouin N.A."/>
            <person name="Ficko-Blean E."/>
            <person name="Wheeler G.L."/>
            <person name="Lohr M."/>
            <person name="Goodson H.V."/>
            <person name="Jenkins J.W."/>
            <person name="Blaby-Haas C.E."/>
            <person name="Helliwell K.E."/>
            <person name="Chan C."/>
            <person name="Marriage T."/>
            <person name="Bhattacharya D."/>
            <person name="Klein A.S."/>
            <person name="Badis Y."/>
            <person name="Brodie J."/>
            <person name="Cao Y."/>
            <person name="Collen J."/>
            <person name="Dittami S.M."/>
            <person name="Gachon C.M."/>
            <person name="Green B.R."/>
            <person name="Karpowicz S."/>
            <person name="Kim J.W."/>
            <person name="Kudahl U."/>
            <person name="Lin S."/>
            <person name="Michel G."/>
            <person name="Mittag M."/>
            <person name="Olson B.J."/>
            <person name="Pangilinan J."/>
            <person name="Peng Y."/>
            <person name="Qiu H."/>
            <person name="Shu S."/>
            <person name="Singer J.T."/>
            <person name="Smith A.G."/>
            <person name="Sprecher B.N."/>
            <person name="Wagner V."/>
            <person name="Wang W."/>
            <person name="Wang Z.-Y."/>
            <person name="Yan J."/>
            <person name="Yarish C."/>
            <person name="Zoeuner-Riek S."/>
            <person name="Zhuang Y."/>
            <person name="Zou Y."/>
            <person name="Lindquist E.A."/>
            <person name="Grimwood J."/>
            <person name="Barry K."/>
            <person name="Rokhsar D.S."/>
            <person name="Schmutz J."/>
            <person name="Stiller J.W."/>
            <person name="Grossman A.R."/>
            <person name="Prochnik S.E."/>
        </authorList>
    </citation>
    <scope>NUCLEOTIDE SEQUENCE [LARGE SCALE GENOMIC DNA]</scope>
    <source>
        <strain evidence="2">4086291</strain>
    </source>
</reference>
<name>A0A1X6PJJ0_PORUM</name>
<dbReference type="PANTHER" id="PTHR33417">
    <property type="entry name" value="G-BOX BINDING PROTEIN"/>
    <property type="match status" value="1"/>
</dbReference>
<dbReference type="AlphaFoldDB" id="A0A1X6PJJ0"/>
<dbReference type="Proteomes" id="UP000218209">
    <property type="component" value="Unassembled WGS sequence"/>
</dbReference>
<evidence type="ECO:0000313" key="2">
    <source>
        <dbReference type="EMBL" id="OSX81074.1"/>
    </source>
</evidence>
<dbReference type="InterPro" id="IPR010530">
    <property type="entry name" value="B12D"/>
</dbReference>
<evidence type="ECO:0000256" key="1">
    <source>
        <dbReference type="SAM" id="MobiDB-lite"/>
    </source>
</evidence>
<evidence type="ECO:0000313" key="3">
    <source>
        <dbReference type="Proteomes" id="UP000218209"/>
    </source>
</evidence>
<organism evidence="2 3">
    <name type="scientific">Porphyra umbilicalis</name>
    <name type="common">Purple laver</name>
    <name type="synonym">Red alga</name>
    <dbReference type="NCBI Taxonomy" id="2786"/>
    <lineage>
        <taxon>Eukaryota</taxon>
        <taxon>Rhodophyta</taxon>
        <taxon>Bangiophyceae</taxon>
        <taxon>Bangiales</taxon>
        <taxon>Bangiaceae</taxon>
        <taxon>Porphyra</taxon>
    </lineage>
</organism>
<gene>
    <name evidence="2" type="ORF">BU14_0027s0100</name>
</gene>
<dbReference type="EMBL" id="KV918766">
    <property type="protein sequence ID" value="OSX81074.1"/>
    <property type="molecule type" value="Genomic_DNA"/>
</dbReference>
<feature type="region of interest" description="Disordered" evidence="1">
    <location>
        <begin position="94"/>
        <end position="123"/>
    </location>
</feature>
<proteinExistence type="predicted"/>
<sequence>MQATKFASFKARWVRPEVYPLAAAIGAAVGLCSYFVVHKATADPSVTWDRTARASGVEAQYAGRVADDGSVTPLWGAVKSRSIRIFDTGNPVMDAKRGGGGGSQRGTSETRGAPPGGDRRLRVGRRGGARRSVAGVAAAGAATAAAGADVRRADDEDTALLCTCAVALSLAWTRVTAAHAADGVVSGAWAVGRE</sequence>
<accession>A0A1X6PJJ0</accession>
<keyword evidence="3" id="KW-1185">Reference proteome</keyword>
<dbReference type="OrthoDB" id="202195at2759"/>
<dbReference type="Pfam" id="PF06522">
    <property type="entry name" value="B12D"/>
    <property type="match status" value="1"/>
</dbReference>
<protein>
    <submittedName>
        <fullName evidence="2">Uncharacterized protein</fullName>
    </submittedName>
</protein>